<dbReference type="Pfam" id="PF02911">
    <property type="entry name" value="Formyl_trans_C"/>
    <property type="match status" value="1"/>
</dbReference>
<evidence type="ECO:0000313" key="14">
    <source>
        <dbReference type="Proteomes" id="UP001607303"/>
    </source>
</evidence>
<keyword evidence="7" id="KW-0809">Transit peptide</keyword>
<dbReference type="InterPro" id="IPR041711">
    <property type="entry name" value="Met-tRNA-FMT_N"/>
</dbReference>
<accession>A0ABD2AKJ4</accession>
<dbReference type="InterPro" id="IPR011034">
    <property type="entry name" value="Formyl_transferase-like_C_sf"/>
</dbReference>
<comment type="catalytic activity">
    <reaction evidence="9">
        <text>L-methionyl-tRNA(fMet) + (6R)-10-formyltetrahydrofolate = N-formyl-L-methionyl-tRNA(fMet) + (6S)-5,6,7,8-tetrahydrofolate + H(+)</text>
        <dbReference type="Rhea" id="RHEA:24380"/>
        <dbReference type="Rhea" id="RHEA-COMP:9952"/>
        <dbReference type="Rhea" id="RHEA-COMP:9953"/>
        <dbReference type="ChEBI" id="CHEBI:15378"/>
        <dbReference type="ChEBI" id="CHEBI:57453"/>
        <dbReference type="ChEBI" id="CHEBI:78530"/>
        <dbReference type="ChEBI" id="CHEBI:78844"/>
        <dbReference type="ChEBI" id="CHEBI:195366"/>
        <dbReference type="EC" id="2.1.2.9"/>
    </reaction>
    <physiologicalReaction direction="left-to-right" evidence="9">
        <dbReference type="Rhea" id="RHEA:24381"/>
    </physiologicalReaction>
</comment>
<name>A0ABD2AKJ4_VESMC</name>
<keyword evidence="8" id="KW-0496">Mitochondrion</keyword>
<dbReference type="EMBL" id="JAYRBN010000116">
    <property type="protein sequence ID" value="KAL2721123.1"/>
    <property type="molecule type" value="Genomic_DNA"/>
</dbReference>
<keyword evidence="5" id="KW-0808">Transferase</keyword>
<evidence type="ECO:0000256" key="10">
    <source>
        <dbReference type="ARBA" id="ARBA00057846"/>
    </source>
</evidence>
<dbReference type="GO" id="GO:0004479">
    <property type="term" value="F:methionyl-tRNA formyltransferase activity"/>
    <property type="evidence" value="ECO:0007669"/>
    <property type="project" value="UniProtKB-EC"/>
</dbReference>
<gene>
    <name evidence="13" type="ORF">V1477_019943</name>
</gene>
<evidence type="ECO:0000256" key="2">
    <source>
        <dbReference type="ARBA" id="ARBA00010699"/>
    </source>
</evidence>
<evidence type="ECO:0000259" key="11">
    <source>
        <dbReference type="Pfam" id="PF00551"/>
    </source>
</evidence>
<dbReference type="SUPFAM" id="SSF50486">
    <property type="entry name" value="FMT C-terminal domain-like"/>
    <property type="match status" value="1"/>
</dbReference>
<dbReference type="PANTHER" id="PTHR11138">
    <property type="entry name" value="METHIONYL-TRNA FORMYLTRANSFERASE"/>
    <property type="match status" value="1"/>
</dbReference>
<dbReference type="EC" id="2.1.2.9" evidence="3"/>
<protein>
    <recommendedName>
        <fullName evidence="4">Methionyl-tRNA formyltransferase, mitochondrial</fullName>
        <ecNumber evidence="3">2.1.2.9</ecNumber>
    </recommendedName>
</protein>
<evidence type="ECO:0000256" key="5">
    <source>
        <dbReference type="ARBA" id="ARBA00022679"/>
    </source>
</evidence>
<evidence type="ECO:0000256" key="6">
    <source>
        <dbReference type="ARBA" id="ARBA00022917"/>
    </source>
</evidence>
<feature type="domain" description="Formyl transferase N-terminal" evidence="11">
    <location>
        <begin position="138"/>
        <end position="236"/>
    </location>
</feature>
<evidence type="ECO:0000256" key="9">
    <source>
        <dbReference type="ARBA" id="ARBA00052555"/>
    </source>
</evidence>
<comment type="similarity">
    <text evidence="2">Belongs to the Fmt family.</text>
</comment>
<proteinExistence type="inferred from homology"/>
<evidence type="ECO:0000313" key="13">
    <source>
        <dbReference type="EMBL" id="KAL2721123.1"/>
    </source>
</evidence>
<dbReference type="PANTHER" id="PTHR11138:SF5">
    <property type="entry name" value="METHIONYL-TRNA FORMYLTRANSFERASE, MITOCHONDRIAL"/>
    <property type="match status" value="1"/>
</dbReference>
<dbReference type="SUPFAM" id="SSF53328">
    <property type="entry name" value="Formyltransferase"/>
    <property type="match status" value="1"/>
</dbReference>
<dbReference type="InterPro" id="IPR005794">
    <property type="entry name" value="Fmt"/>
</dbReference>
<dbReference type="FunFam" id="3.40.50.12230:FF:000003">
    <property type="entry name" value="methionyl-tRNA formyltransferase, mitochondrial"/>
    <property type="match status" value="1"/>
</dbReference>
<comment type="subcellular location">
    <subcellularLocation>
        <location evidence="1">Mitochondrion</location>
    </subcellularLocation>
</comment>
<dbReference type="Pfam" id="PF00551">
    <property type="entry name" value="Formyl_trans_N"/>
    <property type="match status" value="1"/>
</dbReference>
<evidence type="ECO:0000256" key="4">
    <source>
        <dbReference type="ARBA" id="ARBA00014185"/>
    </source>
</evidence>
<comment type="caution">
    <text evidence="13">The sequence shown here is derived from an EMBL/GenBank/DDBJ whole genome shotgun (WGS) entry which is preliminary data.</text>
</comment>
<evidence type="ECO:0000256" key="1">
    <source>
        <dbReference type="ARBA" id="ARBA00004173"/>
    </source>
</evidence>
<dbReference type="Gene3D" id="3.40.50.12230">
    <property type="match status" value="1"/>
</dbReference>
<dbReference type="InterPro" id="IPR005793">
    <property type="entry name" value="Formyl_trans_C"/>
</dbReference>
<dbReference type="AlphaFoldDB" id="A0ABD2AKJ4"/>
<keyword evidence="14" id="KW-1185">Reference proteome</keyword>
<organism evidence="13 14">
    <name type="scientific">Vespula maculifrons</name>
    <name type="common">Eastern yellow jacket</name>
    <name type="synonym">Wasp</name>
    <dbReference type="NCBI Taxonomy" id="7453"/>
    <lineage>
        <taxon>Eukaryota</taxon>
        <taxon>Metazoa</taxon>
        <taxon>Ecdysozoa</taxon>
        <taxon>Arthropoda</taxon>
        <taxon>Hexapoda</taxon>
        <taxon>Insecta</taxon>
        <taxon>Pterygota</taxon>
        <taxon>Neoptera</taxon>
        <taxon>Endopterygota</taxon>
        <taxon>Hymenoptera</taxon>
        <taxon>Apocrita</taxon>
        <taxon>Aculeata</taxon>
        <taxon>Vespoidea</taxon>
        <taxon>Vespidae</taxon>
        <taxon>Vespinae</taxon>
        <taxon>Vespula</taxon>
    </lineage>
</organism>
<dbReference type="NCBIfam" id="TIGR00460">
    <property type="entry name" value="fmt"/>
    <property type="match status" value="1"/>
</dbReference>
<dbReference type="Proteomes" id="UP001607303">
    <property type="component" value="Unassembled WGS sequence"/>
</dbReference>
<dbReference type="InterPro" id="IPR036477">
    <property type="entry name" value="Formyl_transf_N_sf"/>
</dbReference>
<comment type="function">
    <text evidence="10">Methionyl-tRNA formyltransferase that formylates methionyl-tRNA in mitochondria and is crucial for translation initiation.</text>
</comment>
<keyword evidence="6" id="KW-0648">Protein biosynthesis</keyword>
<evidence type="ECO:0000256" key="7">
    <source>
        <dbReference type="ARBA" id="ARBA00022946"/>
    </source>
</evidence>
<evidence type="ECO:0000256" key="3">
    <source>
        <dbReference type="ARBA" id="ARBA00012261"/>
    </source>
</evidence>
<evidence type="ECO:0000259" key="12">
    <source>
        <dbReference type="Pfam" id="PF02911"/>
    </source>
</evidence>
<dbReference type="CDD" id="cd08646">
    <property type="entry name" value="FMT_core_Met-tRNA-FMT_N"/>
    <property type="match status" value="1"/>
</dbReference>
<evidence type="ECO:0000256" key="8">
    <source>
        <dbReference type="ARBA" id="ARBA00023128"/>
    </source>
</evidence>
<reference evidence="13 14" key="1">
    <citation type="journal article" date="2024" name="Ann. Entomol. Soc. Am.">
        <title>Genomic analyses of the southern and eastern yellowjacket wasps (Hymenoptera: Vespidae) reveal evolutionary signatures of social life.</title>
        <authorList>
            <person name="Catto M.A."/>
            <person name="Caine P.B."/>
            <person name="Orr S.E."/>
            <person name="Hunt B.G."/>
            <person name="Goodisman M.A.D."/>
        </authorList>
    </citation>
    <scope>NUCLEOTIDE SEQUENCE [LARGE SCALE GENOMIC DNA]</scope>
    <source>
        <strain evidence="13">232</strain>
        <tissue evidence="13">Head and thorax</tissue>
    </source>
</reference>
<dbReference type="GO" id="GO:0005739">
    <property type="term" value="C:mitochondrion"/>
    <property type="evidence" value="ECO:0007669"/>
    <property type="project" value="UniProtKB-SubCell"/>
</dbReference>
<sequence>MFQPGSVRWTTRGQSRIRRKSLKLVYIETLNVTIKHKFLDLTQPFTNSFRIFKVSKKQIHTAPKEGPWSVLFFGVDDFSLESLKGLHKEYELKTLCRLEVVTTQQNKKQEVRDYAMQNGIAMRTWPVTFDTDGFHIGIVVSFGHLIPKKIINSFPLGMLNVHGSLLPKWRGASPITYSLKNGDTHTGVTIMNILPKKFDIGEIIAQEQISITPDETLPELRAKLAKIGANLLVETIKKLPSILSNGRPQNETEATYAPKFTSKISLIKWDEMSAIDIYNLQRALVGLYPLTTKFRNTMIKLLDIKKIEKPNHLSHLQLDIPGVATFDKVNKVLIVKCKDDSWISVGKVSIPGRRSMSANDFSNGFILGQKQKIIVFQ</sequence>
<dbReference type="InterPro" id="IPR002376">
    <property type="entry name" value="Formyl_transf_N"/>
</dbReference>
<feature type="domain" description="Formyl transferase C-terminal" evidence="12">
    <location>
        <begin position="265"/>
        <end position="365"/>
    </location>
</feature>